<feature type="transmembrane region" description="Helical" evidence="6">
    <location>
        <begin position="190"/>
        <end position="210"/>
    </location>
</feature>
<keyword evidence="8" id="KW-1185">Reference proteome</keyword>
<dbReference type="STRING" id="1313296.SAMN05661091_2435"/>
<feature type="transmembrane region" description="Helical" evidence="6">
    <location>
        <begin position="124"/>
        <end position="143"/>
    </location>
</feature>
<dbReference type="RefSeq" id="WP_208919399.1">
    <property type="nucleotide sequence ID" value="NZ_LT840184.1"/>
</dbReference>
<dbReference type="Pfam" id="PF09678">
    <property type="entry name" value="Caa3_CtaG"/>
    <property type="match status" value="1"/>
</dbReference>
<keyword evidence="5 6" id="KW-0472">Membrane</keyword>
<keyword evidence="4 6" id="KW-1133">Transmembrane helix</keyword>
<evidence type="ECO:0000256" key="3">
    <source>
        <dbReference type="ARBA" id="ARBA00022692"/>
    </source>
</evidence>
<dbReference type="Proteomes" id="UP000192940">
    <property type="component" value="Chromosome I"/>
</dbReference>
<feature type="transmembrane region" description="Helical" evidence="6">
    <location>
        <begin position="155"/>
        <end position="178"/>
    </location>
</feature>
<feature type="transmembrane region" description="Helical" evidence="6">
    <location>
        <begin position="82"/>
        <end position="103"/>
    </location>
</feature>
<evidence type="ECO:0000313" key="7">
    <source>
        <dbReference type="EMBL" id="SMF83679.1"/>
    </source>
</evidence>
<dbReference type="InterPro" id="IPR019108">
    <property type="entry name" value="Caa3_assmbl_CtaG-rel"/>
</dbReference>
<accession>A0A1X7HC32</accession>
<name>A0A1X7HC32_9BACL</name>
<feature type="transmembrane region" description="Helical" evidence="6">
    <location>
        <begin position="230"/>
        <end position="249"/>
    </location>
</feature>
<feature type="transmembrane region" description="Helical" evidence="6">
    <location>
        <begin position="45"/>
        <end position="62"/>
    </location>
</feature>
<protein>
    <submittedName>
        <fullName evidence="7">Putative membrane protein</fullName>
    </submittedName>
</protein>
<sequence>MINHHINHGGSGSNNLLLIIIVLFVVYLYIYAARHSNLRYRQWPVYRYGFFILGVLCVTFAITGPLAEWAHYDFRAHMTGHLLLGMLGPLLIALSLPMTLALRSLNVLWARRITRILKMRTIRWFTHPVITTTLNIGGLWLLYTTDLFTAMHSDFLLHVIVHFHIFFAGYLFTISMIYTEPIPHRHSFMYRAVVMVLAFAGHGMLSKYIYAHPPDGVSSVQGKIGGLLMYYGGDAIDFVLIFVFCLQWFHTARPRSTLPMNYN</sequence>
<gene>
    <name evidence="7" type="ORF">SAMN05661091_2435</name>
</gene>
<evidence type="ECO:0000256" key="5">
    <source>
        <dbReference type="ARBA" id="ARBA00023136"/>
    </source>
</evidence>
<keyword evidence="3 6" id="KW-0812">Transmembrane</keyword>
<keyword evidence="2" id="KW-1003">Cell membrane</keyword>
<organism evidence="7 8">
    <name type="scientific">Paenibacillus uliginis N3/975</name>
    <dbReference type="NCBI Taxonomy" id="1313296"/>
    <lineage>
        <taxon>Bacteria</taxon>
        <taxon>Bacillati</taxon>
        <taxon>Bacillota</taxon>
        <taxon>Bacilli</taxon>
        <taxon>Bacillales</taxon>
        <taxon>Paenibacillaceae</taxon>
        <taxon>Paenibacillus</taxon>
    </lineage>
</organism>
<dbReference type="AlphaFoldDB" id="A0A1X7HC32"/>
<feature type="transmembrane region" description="Helical" evidence="6">
    <location>
        <begin position="16"/>
        <end position="33"/>
    </location>
</feature>
<proteinExistence type="predicted"/>
<dbReference type="EMBL" id="LT840184">
    <property type="protein sequence ID" value="SMF83679.1"/>
    <property type="molecule type" value="Genomic_DNA"/>
</dbReference>
<evidence type="ECO:0000256" key="4">
    <source>
        <dbReference type="ARBA" id="ARBA00022989"/>
    </source>
</evidence>
<dbReference type="GO" id="GO:0005886">
    <property type="term" value="C:plasma membrane"/>
    <property type="evidence" value="ECO:0007669"/>
    <property type="project" value="UniProtKB-SubCell"/>
</dbReference>
<reference evidence="7 8" key="1">
    <citation type="submission" date="2017-04" db="EMBL/GenBank/DDBJ databases">
        <authorList>
            <person name="Afonso C.L."/>
            <person name="Miller P.J."/>
            <person name="Scott M.A."/>
            <person name="Spackman E."/>
            <person name="Goraichik I."/>
            <person name="Dimitrov K.M."/>
            <person name="Suarez D.L."/>
            <person name="Swayne D.E."/>
        </authorList>
    </citation>
    <scope>NUCLEOTIDE SEQUENCE [LARGE SCALE GENOMIC DNA]</scope>
    <source>
        <strain evidence="7 8">N3/975</strain>
    </source>
</reference>
<evidence type="ECO:0000256" key="6">
    <source>
        <dbReference type="SAM" id="Phobius"/>
    </source>
</evidence>
<evidence type="ECO:0000313" key="8">
    <source>
        <dbReference type="Proteomes" id="UP000192940"/>
    </source>
</evidence>
<comment type="subcellular location">
    <subcellularLocation>
        <location evidence="1">Cell membrane</location>
        <topology evidence="1">Multi-pass membrane protein</topology>
    </subcellularLocation>
</comment>
<evidence type="ECO:0000256" key="1">
    <source>
        <dbReference type="ARBA" id="ARBA00004651"/>
    </source>
</evidence>
<evidence type="ECO:0000256" key="2">
    <source>
        <dbReference type="ARBA" id="ARBA00022475"/>
    </source>
</evidence>